<evidence type="ECO:0000313" key="3">
    <source>
        <dbReference type="Proteomes" id="UP001219525"/>
    </source>
</evidence>
<name>A0AAD6V2E7_9AGAR</name>
<reference evidence="2" key="1">
    <citation type="submission" date="2023-03" db="EMBL/GenBank/DDBJ databases">
        <title>Massive genome expansion in bonnet fungi (Mycena s.s.) driven by repeated elements and novel gene families across ecological guilds.</title>
        <authorList>
            <consortium name="Lawrence Berkeley National Laboratory"/>
            <person name="Harder C.B."/>
            <person name="Miyauchi S."/>
            <person name="Viragh M."/>
            <person name="Kuo A."/>
            <person name="Thoen E."/>
            <person name="Andreopoulos B."/>
            <person name="Lu D."/>
            <person name="Skrede I."/>
            <person name="Drula E."/>
            <person name="Henrissat B."/>
            <person name="Morin E."/>
            <person name="Kohler A."/>
            <person name="Barry K."/>
            <person name="LaButti K."/>
            <person name="Morin E."/>
            <person name="Salamov A."/>
            <person name="Lipzen A."/>
            <person name="Mereny Z."/>
            <person name="Hegedus B."/>
            <person name="Baldrian P."/>
            <person name="Stursova M."/>
            <person name="Weitz H."/>
            <person name="Taylor A."/>
            <person name="Grigoriev I.V."/>
            <person name="Nagy L.G."/>
            <person name="Martin F."/>
            <person name="Kauserud H."/>
        </authorList>
    </citation>
    <scope>NUCLEOTIDE SEQUENCE</scope>
    <source>
        <strain evidence="2">9144</strain>
    </source>
</reference>
<dbReference type="EMBL" id="JARJCW010000070">
    <property type="protein sequence ID" value="KAJ7198953.1"/>
    <property type="molecule type" value="Genomic_DNA"/>
</dbReference>
<proteinExistence type="predicted"/>
<dbReference type="Proteomes" id="UP001219525">
    <property type="component" value="Unassembled WGS sequence"/>
</dbReference>
<sequence>MEPSLRPLKAQLRALLSQVESLDLGSLEPDLGATLKAAASATRLHLNQGGSDSLHLSSPTPSLTVQPSNSDIQSPSDPGSGVQTGVFQEHGHIHVFPSPMPDPPAWQNCSHASLKTSNISFSGKIQSLELSTPSNIESSIQSPGAARASSIAESASMISGSAPIPGRFQFIIGETQPAAERYLEINLPRMYGTPHKGVIWLAPPFKLFTWPRVCISTAGKPDEEQLAPAPPAPPPAFGQYAQAPTYVLNPPYRRGFFYKLSFMTSTRAELKQCMAHLQIPPNTGPSFFNVDAGAFVPEPIPDIVQLPLSIPFVQHVDDNPQSAVTVACVHSLETLQQYTEGT</sequence>
<feature type="region of interest" description="Disordered" evidence="1">
    <location>
        <begin position="49"/>
        <end position="85"/>
    </location>
</feature>
<gene>
    <name evidence="2" type="ORF">GGX14DRAFT_573044</name>
</gene>
<accession>A0AAD6V2E7</accession>
<dbReference type="AlphaFoldDB" id="A0AAD6V2E7"/>
<feature type="compositionally biased region" description="Polar residues" evidence="1">
    <location>
        <begin position="65"/>
        <end position="85"/>
    </location>
</feature>
<evidence type="ECO:0000313" key="2">
    <source>
        <dbReference type="EMBL" id="KAJ7198953.1"/>
    </source>
</evidence>
<feature type="compositionally biased region" description="Low complexity" evidence="1">
    <location>
        <begin position="51"/>
        <end position="64"/>
    </location>
</feature>
<protein>
    <submittedName>
        <fullName evidence="2">Uncharacterized protein</fullName>
    </submittedName>
</protein>
<keyword evidence="3" id="KW-1185">Reference proteome</keyword>
<organism evidence="2 3">
    <name type="scientific">Mycena pura</name>
    <dbReference type="NCBI Taxonomy" id="153505"/>
    <lineage>
        <taxon>Eukaryota</taxon>
        <taxon>Fungi</taxon>
        <taxon>Dikarya</taxon>
        <taxon>Basidiomycota</taxon>
        <taxon>Agaricomycotina</taxon>
        <taxon>Agaricomycetes</taxon>
        <taxon>Agaricomycetidae</taxon>
        <taxon>Agaricales</taxon>
        <taxon>Marasmiineae</taxon>
        <taxon>Mycenaceae</taxon>
        <taxon>Mycena</taxon>
    </lineage>
</organism>
<comment type="caution">
    <text evidence="2">The sequence shown here is derived from an EMBL/GenBank/DDBJ whole genome shotgun (WGS) entry which is preliminary data.</text>
</comment>
<evidence type="ECO:0000256" key="1">
    <source>
        <dbReference type="SAM" id="MobiDB-lite"/>
    </source>
</evidence>